<gene>
    <name evidence="2" type="ORF">QBC34DRAFT_441414</name>
</gene>
<sequence length="217" mass="22355">MFSNGIRLISGLAVLASGITASPLSSRTITSMATASSATASLVTHIPGNYTRIPDPIASSVTSSLSSAIATPTAQVNASMNAPLDNLFCGNFNTADTSDVEKINAGFGDDMCTTPAKTCTRHGCLNTSGVYVCNDNAFAITQKCSNIGLFGKQIALNCCLGAGATSGQYFSDAEHFNVVVAYGNCDHEKDEDRPSLGPGDDKWGPNGPCVNVALAES</sequence>
<organism evidence="2 3">
    <name type="scientific">Podospora aff. communis PSN243</name>
    <dbReference type="NCBI Taxonomy" id="3040156"/>
    <lineage>
        <taxon>Eukaryota</taxon>
        <taxon>Fungi</taxon>
        <taxon>Dikarya</taxon>
        <taxon>Ascomycota</taxon>
        <taxon>Pezizomycotina</taxon>
        <taxon>Sordariomycetes</taxon>
        <taxon>Sordariomycetidae</taxon>
        <taxon>Sordariales</taxon>
        <taxon>Podosporaceae</taxon>
        <taxon>Podospora</taxon>
    </lineage>
</organism>
<evidence type="ECO:0008006" key="4">
    <source>
        <dbReference type="Google" id="ProtNLM"/>
    </source>
</evidence>
<comment type="caution">
    <text evidence="2">The sequence shown here is derived from an EMBL/GenBank/DDBJ whole genome shotgun (WGS) entry which is preliminary data.</text>
</comment>
<proteinExistence type="predicted"/>
<protein>
    <recommendedName>
        <fullName evidence="4">Cyanovirin-N domain-containing protein</fullName>
    </recommendedName>
</protein>
<evidence type="ECO:0000313" key="2">
    <source>
        <dbReference type="EMBL" id="KAK4445784.1"/>
    </source>
</evidence>
<accession>A0AAV9GCC0</accession>
<reference evidence="2" key="2">
    <citation type="submission" date="2023-05" db="EMBL/GenBank/DDBJ databases">
        <authorList>
            <consortium name="Lawrence Berkeley National Laboratory"/>
            <person name="Steindorff A."/>
            <person name="Hensen N."/>
            <person name="Bonometti L."/>
            <person name="Westerberg I."/>
            <person name="Brannstrom I.O."/>
            <person name="Guillou S."/>
            <person name="Cros-Aarteil S."/>
            <person name="Calhoun S."/>
            <person name="Haridas S."/>
            <person name="Kuo A."/>
            <person name="Mondo S."/>
            <person name="Pangilinan J."/>
            <person name="Riley R."/>
            <person name="Labutti K."/>
            <person name="Andreopoulos B."/>
            <person name="Lipzen A."/>
            <person name="Chen C."/>
            <person name="Yanf M."/>
            <person name="Daum C."/>
            <person name="Ng V."/>
            <person name="Clum A."/>
            <person name="Ohm R."/>
            <person name="Martin F."/>
            <person name="Silar P."/>
            <person name="Natvig D."/>
            <person name="Lalanne C."/>
            <person name="Gautier V."/>
            <person name="Ament-Velasquez S.L."/>
            <person name="Kruys A."/>
            <person name="Hutchinson M.I."/>
            <person name="Powell A.J."/>
            <person name="Barry K."/>
            <person name="Miller A.N."/>
            <person name="Grigoriev I.V."/>
            <person name="Debuchy R."/>
            <person name="Gladieux P."/>
            <person name="Thoren M.H."/>
            <person name="Johannesson H."/>
        </authorList>
    </citation>
    <scope>NUCLEOTIDE SEQUENCE</scope>
    <source>
        <strain evidence="2">PSN243</strain>
    </source>
</reference>
<dbReference type="Proteomes" id="UP001321760">
    <property type="component" value="Unassembled WGS sequence"/>
</dbReference>
<evidence type="ECO:0000256" key="1">
    <source>
        <dbReference type="SAM" id="SignalP"/>
    </source>
</evidence>
<keyword evidence="1" id="KW-0732">Signal</keyword>
<evidence type="ECO:0000313" key="3">
    <source>
        <dbReference type="Proteomes" id="UP001321760"/>
    </source>
</evidence>
<dbReference type="EMBL" id="MU865962">
    <property type="protein sequence ID" value="KAK4445784.1"/>
    <property type="molecule type" value="Genomic_DNA"/>
</dbReference>
<name>A0AAV9GCC0_9PEZI</name>
<feature type="signal peptide" evidence="1">
    <location>
        <begin position="1"/>
        <end position="21"/>
    </location>
</feature>
<reference evidence="2" key="1">
    <citation type="journal article" date="2023" name="Mol. Phylogenet. Evol.">
        <title>Genome-scale phylogeny and comparative genomics of the fungal order Sordariales.</title>
        <authorList>
            <person name="Hensen N."/>
            <person name="Bonometti L."/>
            <person name="Westerberg I."/>
            <person name="Brannstrom I.O."/>
            <person name="Guillou S."/>
            <person name="Cros-Aarteil S."/>
            <person name="Calhoun S."/>
            <person name="Haridas S."/>
            <person name="Kuo A."/>
            <person name="Mondo S."/>
            <person name="Pangilinan J."/>
            <person name="Riley R."/>
            <person name="LaButti K."/>
            <person name="Andreopoulos B."/>
            <person name="Lipzen A."/>
            <person name="Chen C."/>
            <person name="Yan M."/>
            <person name="Daum C."/>
            <person name="Ng V."/>
            <person name="Clum A."/>
            <person name="Steindorff A."/>
            <person name="Ohm R.A."/>
            <person name="Martin F."/>
            <person name="Silar P."/>
            <person name="Natvig D.O."/>
            <person name="Lalanne C."/>
            <person name="Gautier V."/>
            <person name="Ament-Velasquez S.L."/>
            <person name="Kruys A."/>
            <person name="Hutchinson M.I."/>
            <person name="Powell A.J."/>
            <person name="Barry K."/>
            <person name="Miller A.N."/>
            <person name="Grigoriev I.V."/>
            <person name="Debuchy R."/>
            <person name="Gladieux P."/>
            <person name="Hiltunen Thoren M."/>
            <person name="Johannesson H."/>
        </authorList>
    </citation>
    <scope>NUCLEOTIDE SEQUENCE</scope>
    <source>
        <strain evidence="2">PSN243</strain>
    </source>
</reference>
<feature type="chain" id="PRO_5043429320" description="Cyanovirin-N domain-containing protein" evidence="1">
    <location>
        <begin position="22"/>
        <end position="217"/>
    </location>
</feature>
<keyword evidence="3" id="KW-1185">Reference proteome</keyword>
<dbReference type="AlphaFoldDB" id="A0AAV9GCC0"/>